<keyword evidence="1" id="KW-1133">Transmembrane helix</keyword>
<feature type="transmembrane region" description="Helical" evidence="1">
    <location>
        <begin position="20"/>
        <end position="40"/>
    </location>
</feature>
<organism evidence="2 3">
    <name type="scientific">Adineta ricciae</name>
    <name type="common">Rotifer</name>
    <dbReference type="NCBI Taxonomy" id="249248"/>
    <lineage>
        <taxon>Eukaryota</taxon>
        <taxon>Metazoa</taxon>
        <taxon>Spiralia</taxon>
        <taxon>Gnathifera</taxon>
        <taxon>Rotifera</taxon>
        <taxon>Eurotatoria</taxon>
        <taxon>Bdelloidea</taxon>
        <taxon>Adinetida</taxon>
        <taxon>Adinetidae</taxon>
        <taxon>Adineta</taxon>
    </lineage>
</organism>
<dbReference type="OrthoDB" id="6347891at2759"/>
<reference evidence="2" key="1">
    <citation type="submission" date="2021-02" db="EMBL/GenBank/DDBJ databases">
        <authorList>
            <person name="Nowell W R."/>
        </authorList>
    </citation>
    <scope>NUCLEOTIDE SEQUENCE</scope>
</reference>
<evidence type="ECO:0000256" key="1">
    <source>
        <dbReference type="SAM" id="Phobius"/>
    </source>
</evidence>
<accession>A0A813QTP4</accession>
<name>A0A813QTP4_ADIRI</name>
<dbReference type="Pfam" id="PF15054">
    <property type="entry name" value="DUF4535"/>
    <property type="match status" value="1"/>
</dbReference>
<dbReference type="EMBL" id="CAJNOJ010000008">
    <property type="protein sequence ID" value="CAF0771564.1"/>
    <property type="molecule type" value="Genomic_DNA"/>
</dbReference>
<evidence type="ECO:0000313" key="3">
    <source>
        <dbReference type="Proteomes" id="UP000663852"/>
    </source>
</evidence>
<dbReference type="InterPro" id="IPR027854">
    <property type="entry name" value="STMP1"/>
</dbReference>
<proteinExistence type="predicted"/>
<dbReference type="Proteomes" id="UP000663852">
    <property type="component" value="Unassembled WGS sequence"/>
</dbReference>
<dbReference type="AlphaFoldDB" id="A0A813QTP4"/>
<protein>
    <submittedName>
        <fullName evidence="2">Uncharacterized protein</fullName>
    </submittedName>
</protein>
<keyword evidence="1" id="KW-0812">Transmembrane</keyword>
<comment type="caution">
    <text evidence="2">The sequence shown here is derived from an EMBL/GenBank/DDBJ whole genome shotgun (WGS) entry which is preliminary data.</text>
</comment>
<sequence length="70" mass="7773">MVDITSVYARLSTSAVTSVMPFLCKLITFSLGVYAGIYACQNYETPKVQSPAELYGRAKQYLESKKKPSE</sequence>
<keyword evidence="1" id="KW-0472">Membrane</keyword>
<gene>
    <name evidence="2" type="ORF">EDS130_LOCUS3344</name>
</gene>
<evidence type="ECO:0000313" key="2">
    <source>
        <dbReference type="EMBL" id="CAF0771564.1"/>
    </source>
</evidence>